<dbReference type="Proteomes" id="UP000295066">
    <property type="component" value="Unassembled WGS sequence"/>
</dbReference>
<accession>A0A4R8M4P5</accession>
<feature type="site" description="Part of a proton relay during catalysis" evidence="12">
    <location>
        <position position="43"/>
    </location>
</feature>
<evidence type="ECO:0000256" key="12">
    <source>
        <dbReference type="HAMAP-Rule" id="MF_00418"/>
    </source>
</evidence>
<dbReference type="AlphaFoldDB" id="A0A4R8M4P5"/>
<evidence type="ECO:0000256" key="9">
    <source>
        <dbReference type="ARBA" id="ARBA00023239"/>
    </source>
</evidence>
<feature type="binding site" evidence="12 15">
    <location>
        <position position="44"/>
    </location>
    <ligand>
        <name>pyruvate</name>
        <dbReference type="ChEBI" id="CHEBI:15361"/>
    </ligand>
</feature>
<dbReference type="Gene3D" id="3.20.20.70">
    <property type="entry name" value="Aldolase class I"/>
    <property type="match status" value="1"/>
</dbReference>
<evidence type="ECO:0000256" key="4">
    <source>
        <dbReference type="ARBA" id="ARBA00012086"/>
    </source>
</evidence>
<evidence type="ECO:0000256" key="15">
    <source>
        <dbReference type="PIRSR" id="PIRSR001365-2"/>
    </source>
</evidence>
<dbReference type="Pfam" id="PF00701">
    <property type="entry name" value="DHDPS"/>
    <property type="match status" value="1"/>
</dbReference>
<evidence type="ECO:0000256" key="13">
    <source>
        <dbReference type="PIRNR" id="PIRNR001365"/>
    </source>
</evidence>
<feature type="active site" description="Schiff-base intermediate with substrate" evidence="12 14">
    <location>
        <position position="160"/>
    </location>
</feature>
<evidence type="ECO:0000256" key="11">
    <source>
        <dbReference type="ARBA" id="ARBA00047836"/>
    </source>
</evidence>
<evidence type="ECO:0000256" key="14">
    <source>
        <dbReference type="PIRSR" id="PIRSR001365-1"/>
    </source>
</evidence>
<dbReference type="HAMAP" id="MF_00418">
    <property type="entry name" value="DapA"/>
    <property type="match status" value="1"/>
</dbReference>
<evidence type="ECO:0000256" key="3">
    <source>
        <dbReference type="ARBA" id="ARBA00007592"/>
    </source>
</evidence>
<keyword evidence="8 12" id="KW-0457">Lysine biosynthesis</keyword>
<dbReference type="GO" id="GO:0008840">
    <property type="term" value="F:4-hydroxy-tetrahydrodipicolinate synthase activity"/>
    <property type="evidence" value="ECO:0007669"/>
    <property type="project" value="UniProtKB-UniRule"/>
</dbReference>
<dbReference type="GO" id="GO:0019877">
    <property type="term" value="P:diaminopimelate biosynthetic process"/>
    <property type="evidence" value="ECO:0007669"/>
    <property type="project" value="UniProtKB-UniRule"/>
</dbReference>
<evidence type="ECO:0000256" key="1">
    <source>
        <dbReference type="ARBA" id="ARBA00003294"/>
    </source>
</evidence>
<proteinExistence type="inferred from homology"/>
<dbReference type="PIRSF" id="PIRSF001365">
    <property type="entry name" value="DHDPS"/>
    <property type="match status" value="1"/>
</dbReference>
<dbReference type="GO" id="GO:0009089">
    <property type="term" value="P:lysine biosynthetic process via diaminopimelate"/>
    <property type="evidence" value="ECO:0007669"/>
    <property type="project" value="UniProtKB-UniRule"/>
</dbReference>
<comment type="caution">
    <text evidence="12">Was originally thought to be a dihydrodipicolinate synthase (DHDPS), catalyzing the condensation of (S)-aspartate-beta-semialdehyde [(S)-ASA] and pyruvate to dihydrodipicolinate (DHDP). However, it was shown in E.coli that the product of the enzymatic reaction is not dihydrodipicolinate but in fact (4S)-4-hydroxy-2,3,4,5-tetrahydro-(2S)-dipicolinic acid (HTPA), and that the consecutive dehydration reaction leading to DHDP is not spontaneous but catalyzed by DapB.</text>
</comment>
<keyword evidence="6 12" id="KW-0028">Amino-acid biosynthesis</keyword>
<comment type="catalytic activity">
    <reaction evidence="11 12">
        <text>L-aspartate 4-semialdehyde + pyruvate = (2S,4S)-4-hydroxy-2,3,4,5-tetrahydrodipicolinate + H2O + H(+)</text>
        <dbReference type="Rhea" id="RHEA:34171"/>
        <dbReference type="ChEBI" id="CHEBI:15361"/>
        <dbReference type="ChEBI" id="CHEBI:15377"/>
        <dbReference type="ChEBI" id="CHEBI:15378"/>
        <dbReference type="ChEBI" id="CHEBI:67139"/>
        <dbReference type="ChEBI" id="CHEBI:537519"/>
        <dbReference type="EC" id="4.3.3.7"/>
    </reaction>
</comment>
<comment type="similarity">
    <text evidence="3 12 13">Belongs to the DapA family.</text>
</comment>
<dbReference type="InterPro" id="IPR002220">
    <property type="entry name" value="DapA-like"/>
</dbReference>
<comment type="subunit">
    <text evidence="12">Homotetramer; dimer of dimers.</text>
</comment>
<reference evidence="16 17" key="1">
    <citation type="submission" date="2019-03" db="EMBL/GenBank/DDBJ databases">
        <title>Genomic Encyclopedia of Type Strains, Phase IV (KMG-IV): sequencing the most valuable type-strain genomes for metagenomic binning, comparative biology and taxonomic classification.</title>
        <authorList>
            <person name="Goeker M."/>
        </authorList>
    </citation>
    <scope>NUCLEOTIDE SEQUENCE [LARGE SCALE GENOMIC DNA]</scope>
    <source>
        <strain evidence="16 17">DSM 25964</strain>
    </source>
</reference>
<keyword evidence="9 12" id="KW-0456">Lyase</keyword>
<comment type="subcellular location">
    <subcellularLocation>
        <location evidence="12">Cytoplasm</location>
    </subcellularLocation>
</comment>
<dbReference type="PANTHER" id="PTHR12128:SF66">
    <property type="entry name" value="4-HYDROXY-2-OXOGLUTARATE ALDOLASE, MITOCHONDRIAL"/>
    <property type="match status" value="1"/>
</dbReference>
<comment type="pathway">
    <text evidence="2 12">Amino-acid biosynthesis; L-lysine biosynthesis via DAP pathway; (S)-tetrahydrodipicolinate from L-aspartate: step 3/4.</text>
</comment>
<keyword evidence="5 12" id="KW-0963">Cytoplasm</keyword>
<dbReference type="SMART" id="SM01130">
    <property type="entry name" value="DHDPS"/>
    <property type="match status" value="1"/>
</dbReference>
<dbReference type="NCBIfam" id="TIGR00674">
    <property type="entry name" value="dapA"/>
    <property type="match status" value="1"/>
</dbReference>
<gene>
    <name evidence="12" type="primary">dapA</name>
    <name evidence="16" type="ORF">C8D99_12226</name>
</gene>
<evidence type="ECO:0000256" key="8">
    <source>
        <dbReference type="ARBA" id="ARBA00023154"/>
    </source>
</evidence>
<evidence type="ECO:0000256" key="7">
    <source>
        <dbReference type="ARBA" id="ARBA00022915"/>
    </source>
</evidence>
<evidence type="ECO:0000313" key="16">
    <source>
        <dbReference type="EMBL" id="TDY55858.1"/>
    </source>
</evidence>
<dbReference type="PANTHER" id="PTHR12128">
    <property type="entry name" value="DIHYDRODIPICOLINATE SYNTHASE"/>
    <property type="match status" value="1"/>
</dbReference>
<evidence type="ECO:0000313" key="17">
    <source>
        <dbReference type="Proteomes" id="UP000295066"/>
    </source>
</evidence>
<dbReference type="EC" id="4.3.3.7" evidence="4 12"/>
<comment type="function">
    <text evidence="1 12">Catalyzes the condensation of (S)-aspartate-beta-semialdehyde [(S)-ASA] and pyruvate to 4-hydroxy-tetrahydrodipicolinate (HTPA).</text>
</comment>
<dbReference type="PROSITE" id="PS00666">
    <property type="entry name" value="DHDPS_2"/>
    <property type="match status" value="1"/>
</dbReference>
<dbReference type="SUPFAM" id="SSF51569">
    <property type="entry name" value="Aldolase"/>
    <property type="match status" value="1"/>
</dbReference>
<dbReference type="InterPro" id="IPR020625">
    <property type="entry name" value="Schiff_base-form_aldolases_AS"/>
</dbReference>
<dbReference type="InterPro" id="IPR005263">
    <property type="entry name" value="DapA"/>
</dbReference>
<organism evidence="16 17">
    <name type="scientific">Aminivibrio pyruvatiphilus</name>
    <dbReference type="NCBI Taxonomy" id="1005740"/>
    <lineage>
        <taxon>Bacteria</taxon>
        <taxon>Thermotogati</taxon>
        <taxon>Synergistota</taxon>
        <taxon>Synergistia</taxon>
        <taxon>Synergistales</taxon>
        <taxon>Aminobacteriaceae</taxon>
        <taxon>Aminivibrio</taxon>
    </lineage>
</organism>
<protein>
    <recommendedName>
        <fullName evidence="4 12">4-hydroxy-tetrahydrodipicolinate synthase</fullName>
        <shortName evidence="12">HTPA synthase</shortName>
        <ecNumber evidence="4 12">4.3.3.7</ecNumber>
    </recommendedName>
</protein>
<dbReference type="EMBL" id="SORI01000022">
    <property type="protein sequence ID" value="TDY55858.1"/>
    <property type="molecule type" value="Genomic_DNA"/>
</dbReference>
<dbReference type="InterPro" id="IPR013785">
    <property type="entry name" value="Aldolase_TIM"/>
</dbReference>
<evidence type="ECO:0000256" key="2">
    <source>
        <dbReference type="ARBA" id="ARBA00005120"/>
    </source>
</evidence>
<evidence type="ECO:0000256" key="5">
    <source>
        <dbReference type="ARBA" id="ARBA00022490"/>
    </source>
</evidence>
<dbReference type="RefSeq" id="WP_133958908.1">
    <property type="nucleotide sequence ID" value="NZ_SORI01000022.1"/>
</dbReference>
<keyword evidence="17" id="KW-1185">Reference proteome</keyword>
<feature type="binding site" evidence="12 15">
    <location>
        <position position="205"/>
    </location>
    <ligand>
        <name>pyruvate</name>
        <dbReference type="ChEBI" id="CHEBI:15361"/>
    </ligand>
</feature>
<dbReference type="GO" id="GO:0005829">
    <property type="term" value="C:cytosol"/>
    <property type="evidence" value="ECO:0007669"/>
    <property type="project" value="TreeGrafter"/>
</dbReference>
<dbReference type="PRINTS" id="PR00146">
    <property type="entry name" value="DHPICSNTHASE"/>
</dbReference>
<keyword evidence="7 12" id="KW-0220">Diaminopimelate biosynthesis</keyword>
<evidence type="ECO:0000256" key="10">
    <source>
        <dbReference type="ARBA" id="ARBA00023270"/>
    </source>
</evidence>
<dbReference type="UniPathway" id="UPA00034">
    <property type="reaction ID" value="UER00017"/>
</dbReference>
<dbReference type="CDD" id="cd00950">
    <property type="entry name" value="DHDPS"/>
    <property type="match status" value="1"/>
</dbReference>
<dbReference type="OrthoDB" id="9782828at2"/>
<comment type="caution">
    <text evidence="16">The sequence shown here is derived from an EMBL/GenBank/DDBJ whole genome shotgun (WGS) entry which is preliminary data.</text>
</comment>
<feature type="site" description="Part of a proton relay during catalysis" evidence="12">
    <location>
        <position position="106"/>
    </location>
</feature>
<sequence length="294" mass="31496">MFGGTGTAVVTPFKEGGVDFESFGRFLNWQIENGVEFLVVLGTTGESPTVTAAERAEIITFAVKAAAGRVPVVIGTGTNSTASTIALSQQAEGLGADGVLVVTPYYNKPTQEGLYQHFKAVAAAIKIPLIVYNVPGRTGTNILPETVHRLSRLLNVAGIKEAAGDVAQIDTLVRLIKKDRPDFAVLSGNDDQAFHLVNSGGDGVISVLSNVMPRETSDMIRLALAGEVEKARELHHRMFPLMKNLFVEANPIPVKYAVNRLGLCRNELRLPLVPATEKCMAVIDESLKECGVSL</sequence>
<feature type="active site" description="Proton donor/acceptor" evidence="12 14">
    <location>
        <position position="132"/>
    </location>
</feature>
<name>A0A4R8M4P5_9BACT</name>
<evidence type="ECO:0000256" key="6">
    <source>
        <dbReference type="ARBA" id="ARBA00022605"/>
    </source>
</evidence>
<keyword evidence="10 12" id="KW-0704">Schiff base</keyword>